<dbReference type="EMBL" id="FN649741">
    <property type="protein sequence ID" value="CBN80357.1"/>
    <property type="molecule type" value="Genomic_DNA"/>
</dbReference>
<proteinExistence type="predicted"/>
<organism evidence="1 2">
    <name type="scientific">Ectocarpus siliculosus</name>
    <name type="common">Brown alga</name>
    <name type="synonym">Conferva siliculosa</name>
    <dbReference type="NCBI Taxonomy" id="2880"/>
    <lineage>
        <taxon>Eukaryota</taxon>
        <taxon>Sar</taxon>
        <taxon>Stramenopiles</taxon>
        <taxon>Ochrophyta</taxon>
        <taxon>PX clade</taxon>
        <taxon>Phaeophyceae</taxon>
        <taxon>Ectocarpales</taxon>
        <taxon>Ectocarpaceae</taxon>
        <taxon>Ectocarpus</taxon>
    </lineage>
</organism>
<gene>
    <name evidence="1" type="ORF">Esi_0052_0219</name>
</gene>
<dbReference type="AlphaFoldDB" id="D8LP86"/>
<dbReference type="InParanoid" id="D8LP86"/>
<dbReference type="Proteomes" id="UP000002630">
    <property type="component" value="Linkage Group LG16"/>
</dbReference>
<reference evidence="1 2" key="1">
    <citation type="journal article" date="2010" name="Nature">
        <title>The Ectocarpus genome and the independent evolution of multicellularity in brown algae.</title>
        <authorList>
            <person name="Cock J.M."/>
            <person name="Sterck L."/>
            <person name="Rouze P."/>
            <person name="Scornet D."/>
            <person name="Allen A.E."/>
            <person name="Amoutzias G."/>
            <person name="Anthouard V."/>
            <person name="Artiguenave F."/>
            <person name="Aury J.M."/>
            <person name="Badger J.H."/>
            <person name="Beszteri B."/>
            <person name="Billiau K."/>
            <person name="Bonnet E."/>
            <person name="Bothwell J.H."/>
            <person name="Bowler C."/>
            <person name="Boyen C."/>
            <person name="Brownlee C."/>
            <person name="Carrano C.J."/>
            <person name="Charrier B."/>
            <person name="Cho G.Y."/>
            <person name="Coelho S.M."/>
            <person name="Collen J."/>
            <person name="Corre E."/>
            <person name="Da Silva C."/>
            <person name="Delage L."/>
            <person name="Delaroque N."/>
            <person name="Dittami S.M."/>
            <person name="Doulbeau S."/>
            <person name="Elias M."/>
            <person name="Farnham G."/>
            <person name="Gachon C.M."/>
            <person name="Gschloessl B."/>
            <person name="Heesch S."/>
            <person name="Jabbari K."/>
            <person name="Jubin C."/>
            <person name="Kawai H."/>
            <person name="Kimura K."/>
            <person name="Kloareg B."/>
            <person name="Kupper F.C."/>
            <person name="Lang D."/>
            <person name="Le Bail A."/>
            <person name="Leblanc C."/>
            <person name="Lerouge P."/>
            <person name="Lohr M."/>
            <person name="Lopez P.J."/>
            <person name="Martens C."/>
            <person name="Maumus F."/>
            <person name="Michel G."/>
            <person name="Miranda-Saavedra D."/>
            <person name="Morales J."/>
            <person name="Moreau H."/>
            <person name="Motomura T."/>
            <person name="Nagasato C."/>
            <person name="Napoli C.A."/>
            <person name="Nelson D.R."/>
            <person name="Nyvall-Collen P."/>
            <person name="Peters A.F."/>
            <person name="Pommier C."/>
            <person name="Potin P."/>
            <person name="Poulain J."/>
            <person name="Quesneville H."/>
            <person name="Read B."/>
            <person name="Rensing S.A."/>
            <person name="Ritter A."/>
            <person name="Rousvoal S."/>
            <person name="Samanta M."/>
            <person name="Samson G."/>
            <person name="Schroeder D.C."/>
            <person name="Segurens B."/>
            <person name="Strittmatter M."/>
            <person name="Tonon T."/>
            <person name="Tregear J.W."/>
            <person name="Valentin K."/>
            <person name="von Dassow P."/>
            <person name="Yamagishi T."/>
            <person name="Van de Peer Y."/>
            <person name="Wincker P."/>
        </authorList>
    </citation>
    <scope>NUCLEOTIDE SEQUENCE [LARGE SCALE GENOMIC DNA]</scope>
    <source>
        <strain evidence="2">Ec32 / CCAP1310/4</strain>
    </source>
</reference>
<accession>D8LP86</accession>
<evidence type="ECO:0000313" key="1">
    <source>
        <dbReference type="EMBL" id="CBN80357.1"/>
    </source>
</evidence>
<evidence type="ECO:0000313" key="2">
    <source>
        <dbReference type="Proteomes" id="UP000002630"/>
    </source>
</evidence>
<sequence>MVSLVKTCKTIRLSNRLAWKDIKTKVEGVKFIDERRAIMVFHKTANKTITLLGSDHIDVVKTCSVHVGADGDNGNGDDEAATLRAVIKASGMATTHITALAHDFSVFRVHTEKCLDVFRLHSLLARVGASVVMEHELHDSLFITDDRVVWRISDTVPQKVLASVAGVAVAEAEGLVNRSRRKMGLF</sequence>
<name>D8LP86_ECTSI</name>
<keyword evidence="2" id="KW-1185">Reference proteome</keyword>
<dbReference type="EMBL" id="FN648730">
    <property type="protein sequence ID" value="CBN80357.1"/>
    <property type="molecule type" value="Genomic_DNA"/>
</dbReference>
<protein>
    <submittedName>
        <fullName evidence="1">EsV-1-53</fullName>
    </submittedName>
</protein>